<protein>
    <submittedName>
        <fullName evidence="1">(Mediterranean fruit fly) hypothetical protein</fullName>
    </submittedName>
</protein>
<evidence type="ECO:0000313" key="2">
    <source>
        <dbReference type="Proteomes" id="UP000606786"/>
    </source>
</evidence>
<organism evidence="1 2">
    <name type="scientific">Ceratitis capitata</name>
    <name type="common">Mediterranean fruit fly</name>
    <name type="synonym">Tephritis capitata</name>
    <dbReference type="NCBI Taxonomy" id="7213"/>
    <lineage>
        <taxon>Eukaryota</taxon>
        <taxon>Metazoa</taxon>
        <taxon>Ecdysozoa</taxon>
        <taxon>Arthropoda</taxon>
        <taxon>Hexapoda</taxon>
        <taxon>Insecta</taxon>
        <taxon>Pterygota</taxon>
        <taxon>Neoptera</taxon>
        <taxon>Endopterygota</taxon>
        <taxon>Diptera</taxon>
        <taxon>Brachycera</taxon>
        <taxon>Muscomorpha</taxon>
        <taxon>Tephritoidea</taxon>
        <taxon>Tephritidae</taxon>
        <taxon>Ceratitis</taxon>
        <taxon>Ceratitis</taxon>
    </lineage>
</organism>
<dbReference type="Proteomes" id="UP000606786">
    <property type="component" value="Unassembled WGS sequence"/>
</dbReference>
<dbReference type="EMBL" id="CAJHJT010000012">
    <property type="protein sequence ID" value="CAD6997823.1"/>
    <property type="molecule type" value="Genomic_DNA"/>
</dbReference>
<proteinExistence type="predicted"/>
<reference evidence="1" key="1">
    <citation type="submission" date="2020-11" db="EMBL/GenBank/DDBJ databases">
        <authorList>
            <person name="Whitehead M."/>
        </authorList>
    </citation>
    <scope>NUCLEOTIDE SEQUENCE</scope>
    <source>
        <strain evidence="1">EGII</strain>
    </source>
</reference>
<accession>A0A811UL20</accession>
<keyword evidence="2" id="KW-1185">Reference proteome</keyword>
<dbReference type="AlphaFoldDB" id="A0A811UL20"/>
<comment type="caution">
    <text evidence="1">The sequence shown here is derived from an EMBL/GenBank/DDBJ whole genome shotgun (WGS) entry which is preliminary data.</text>
</comment>
<name>A0A811UL20_CERCA</name>
<evidence type="ECO:0000313" key="1">
    <source>
        <dbReference type="EMBL" id="CAD6997823.1"/>
    </source>
</evidence>
<sequence length="150" mass="16699">MIALTINYWSLLPVEKSEEKLQQLQNTAKKVCWLEALPDISLSRPQTDPLLLSILVTELRRLTTSCLATTAQKHYSNLDKHVRKVKVNNKYLSVTGDAVGESQYGRLSVAAVHFPLITATKCCPLLDDTTTTVIPAGYYMRDVCNTTCAL</sequence>
<gene>
    <name evidence="1" type="ORF">CCAP1982_LOCUS6447</name>
</gene>